<sequence length="176" mass="19999">MTNIVRVPVAKRLIHRSKWLPLVPVPQQPYRYGAHVPSRIAVFHVDGRDGIRLGTQHRLQEIELLHRKDDPAFPPQFTSVKATLRIMLPGYTYPCAKQLYARGTGRDHKPKSIGEMVSVIAEHLQAAIERYKDTECTEPHWKVGRHPSLTLDDFVLLDITWVSVGSIQPTLAVVRS</sequence>
<evidence type="ECO:0000313" key="1">
    <source>
        <dbReference type="EMBL" id="PCH43391.1"/>
    </source>
</evidence>
<protein>
    <submittedName>
        <fullName evidence="1">Uncharacterized protein</fullName>
    </submittedName>
</protein>
<gene>
    <name evidence="1" type="ORF">WOLCODRAFT_25884</name>
</gene>
<dbReference type="EMBL" id="KB468146">
    <property type="protein sequence ID" value="PCH43391.1"/>
    <property type="molecule type" value="Genomic_DNA"/>
</dbReference>
<dbReference type="Proteomes" id="UP000218811">
    <property type="component" value="Unassembled WGS sequence"/>
</dbReference>
<evidence type="ECO:0000313" key="2">
    <source>
        <dbReference type="Proteomes" id="UP000218811"/>
    </source>
</evidence>
<dbReference type="AlphaFoldDB" id="A0A2H3JNC0"/>
<keyword evidence="2" id="KW-1185">Reference proteome</keyword>
<reference evidence="1 2" key="1">
    <citation type="journal article" date="2012" name="Science">
        <title>The Paleozoic origin of enzymatic lignin decomposition reconstructed from 31 fungal genomes.</title>
        <authorList>
            <person name="Floudas D."/>
            <person name="Binder M."/>
            <person name="Riley R."/>
            <person name="Barry K."/>
            <person name="Blanchette R.A."/>
            <person name="Henrissat B."/>
            <person name="Martinez A.T."/>
            <person name="Otillar R."/>
            <person name="Spatafora J.W."/>
            <person name="Yadav J.S."/>
            <person name="Aerts A."/>
            <person name="Benoit I."/>
            <person name="Boyd A."/>
            <person name="Carlson A."/>
            <person name="Copeland A."/>
            <person name="Coutinho P.M."/>
            <person name="de Vries R.P."/>
            <person name="Ferreira P."/>
            <person name="Findley K."/>
            <person name="Foster B."/>
            <person name="Gaskell J."/>
            <person name="Glotzer D."/>
            <person name="Gorecki P."/>
            <person name="Heitman J."/>
            <person name="Hesse C."/>
            <person name="Hori C."/>
            <person name="Igarashi K."/>
            <person name="Jurgens J.A."/>
            <person name="Kallen N."/>
            <person name="Kersten P."/>
            <person name="Kohler A."/>
            <person name="Kuees U."/>
            <person name="Kumar T.K.A."/>
            <person name="Kuo A."/>
            <person name="LaButti K."/>
            <person name="Larrondo L.F."/>
            <person name="Lindquist E."/>
            <person name="Ling A."/>
            <person name="Lombard V."/>
            <person name="Lucas S."/>
            <person name="Lundell T."/>
            <person name="Martin R."/>
            <person name="McLaughlin D.J."/>
            <person name="Morgenstern I."/>
            <person name="Morin E."/>
            <person name="Murat C."/>
            <person name="Nagy L.G."/>
            <person name="Nolan M."/>
            <person name="Ohm R.A."/>
            <person name="Patyshakuliyeva A."/>
            <person name="Rokas A."/>
            <person name="Ruiz-Duenas F.J."/>
            <person name="Sabat G."/>
            <person name="Salamov A."/>
            <person name="Samejima M."/>
            <person name="Schmutz J."/>
            <person name="Slot J.C."/>
            <person name="St John F."/>
            <person name="Stenlid J."/>
            <person name="Sun H."/>
            <person name="Sun S."/>
            <person name="Syed K."/>
            <person name="Tsang A."/>
            <person name="Wiebenga A."/>
            <person name="Young D."/>
            <person name="Pisabarro A."/>
            <person name="Eastwood D.C."/>
            <person name="Martin F."/>
            <person name="Cullen D."/>
            <person name="Grigoriev I.V."/>
            <person name="Hibbett D.S."/>
        </authorList>
    </citation>
    <scope>NUCLEOTIDE SEQUENCE [LARGE SCALE GENOMIC DNA]</scope>
    <source>
        <strain evidence="1 2">MD-104</strain>
    </source>
</reference>
<organism evidence="1 2">
    <name type="scientific">Wolfiporia cocos (strain MD-104)</name>
    <name type="common">Brown rot fungus</name>
    <dbReference type="NCBI Taxonomy" id="742152"/>
    <lineage>
        <taxon>Eukaryota</taxon>
        <taxon>Fungi</taxon>
        <taxon>Dikarya</taxon>
        <taxon>Basidiomycota</taxon>
        <taxon>Agaricomycotina</taxon>
        <taxon>Agaricomycetes</taxon>
        <taxon>Polyporales</taxon>
        <taxon>Phaeolaceae</taxon>
        <taxon>Wolfiporia</taxon>
    </lineage>
</organism>
<accession>A0A2H3JNC0</accession>
<proteinExistence type="predicted"/>
<dbReference type="OrthoDB" id="2758769at2759"/>
<name>A0A2H3JNC0_WOLCO</name>